<dbReference type="InterPro" id="IPR050250">
    <property type="entry name" value="Macrolide_Exporter_MacB"/>
</dbReference>
<dbReference type="Pfam" id="PF12704">
    <property type="entry name" value="MacB_PCD"/>
    <property type="match status" value="2"/>
</dbReference>
<feature type="domain" description="MacB-like periplasmic core" evidence="9">
    <location>
        <begin position="13"/>
        <end position="231"/>
    </location>
</feature>
<feature type="transmembrane region" description="Helical" evidence="7">
    <location>
        <begin position="487"/>
        <end position="508"/>
    </location>
</feature>
<feature type="transmembrane region" description="Helical" evidence="7">
    <location>
        <begin position="762"/>
        <end position="793"/>
    </location>
</feature>
<evidence type="ECO:0000256" key="3">
    <source>
        <dbReference type="ARBA" id="ARBA00022692"/>
    </source>
</evidence>
<keyword evidence="11" id="KW-1185">Reference proteome</keyword>
<feature type="transmembrane region" description="Helical" evidence="7">
    <location>
        <begin position="712"/>
        <end position="741"/>
    </location>
</feature>
<evidence type="ECO:0000256" key="6">
    <source>
        <dbReference type="ARBA" id="ARBA00038076"/>
    </source>
</evidence>
<evidence type="ECO:0000259" key="9">
    <source>
        <dbReference type="Pfam" id="PF12704"/>
    </source>
</evidence>
<feature type="transmembrane region" description="Helical" evidence="7">
    <location>
        <begin position="356"/>
        <end position="381"/>
    </location>
</feature>
<keyword evidence="4 7" id="KW-1133">Transmembrane helix</keyword>
<dbReference type="AlphaFoldDB" id="A0A841C3X6"/>
<dbReference type="RefSeq" id="WP_184845465.1">
    <property type="nucleotide sequence ID" value="NZ_JACHMN010000003.1"/>
</dbReference>
<dbReference type="GO" id="GO:0022857">
    <property type="term" value="F:transmembrane transporter activity"/>
    <property type="evidence" value="ECO:0007669"/>
    <property type="project" value="TreeGrafter"/>
</dbReference>
<evidence type="ECO:0000256" key="7">
    <source>
        <dbReference type="SAM" id="Phobius"/>
    </source>
</evidence>
<keyword evidence="3 7" id="KW-0812">Transmembrane</keyword>
<dbReference type="PANTHER" id="PTHR30572">
    <property type="entry name" value="MEMBRANE COMPONENT OF TRANSPORTER-RELATED"/>
    <property type="match status" value="1"/>
</dbReference>
<dbReference type="InterPro" id="IPR003838">
    <property type="entry name" value="ABC3_permease_C"/>
</dbReference>
<feature type="transmembrane region" description="Helical" evidence="7">
    <location>
        <begin position="402"/>
        <end position="421"/>
    </location>
</feature>
<gene>
    <name evidence="10" type="ORF">F4553_007277</name>
</gene>
<evidence type="ECO:0000313" key="11">
    <source>
        <dbReference type="Proteomes" id="UP000587527"/>
    </source>
</evidence>
<dbReference type="EMBL" id="JACHMN010000003">
    <property type="protein sequence ID" value="MBB5873843.1"/>
    <property type="molecule type" value="Genomic_DNA"/>
</dbReference>
<feature type="domain" description="ABC3 transporter permease C-terminal" evidence="8">
    <location>
        <begin position="266"/>
        <end position="388"/>
    </location>
</feature>
<dbReference type="Proteomes" id="UP000587527">
    <property type="component" value="Unassembled WGS sequence"/>
</dbReference>
<feature type="transmembrane region" description="Helical" evidence="7">
    <location>
        <begin position="433"/>
        <end position="454"/>
    </location>
</feature>
<feature type="transmembrane region" description="Helical" evidence="7">
    <location>
        <begin position="309"/>
        <end position="336"/>
    </location>
</feature>
<feature type="domain" description="MacB-like periplasmic core" evidence="9">
    <location>
        <begin position="486"/>
        <end position="686"/>
    </location>
</feature>
<evidence type="ECO:0000256" key="5">
    <source>
        <dbReference type="ARBA" id="ARBA00023136"/>
    </source>
</evidence>
<accession>A0A841C3X6</accession>
<keyword evidence="2" id="KW-1003">Cell membrane</keyword>
<evidence type="ECO:0000256" key="4">
    <source>
        <dbReference type="ARBA" id="ARBA00022989"/>
    </source>
</evidence>
<sequence>MLRGLLSHKLRLLLSSLAIVLGTMFMSAAFVGGDTIAAGFSNLFTTINQNIDVQVTAKQNAAADSTNVISTFVPQSVADAVGKVDGVRTSTPQVNSDGARVIDKKGKVVPTTGAPRFGIGWTDGGLAQIRQGAAPTTPSQIAISANLAKTTGFVVGDTVDVITLEPRQSFTLVGIFGYEGDRDSLAGETSVAFTMPTAQKLMLGKPDVYTSVDLTAADGVSPDQLKQRVVAVAGPDYDVKTGDEAAKDQASATSGFTDILKTALTVFAVIGMITGAFLIFNTFSMLVAQRTRELALYRSFGASKGQVNRAVLAESLLLGLASSLIGLIIGIGLGYLLKQLLQSFANTDLPVSGVVIKPYVVIVTLLVGTFFTVVAALVPALRAAQVPPIAAMREASTPDKSLRTMSIIGGVLFALGVLLLVLKMTKAIDGQLWLSVGGGALLAFIGAVMLAPLLTRPITRALGAVFSGSVAGRLGARNTGRNPRRTAITAAALMIGVTLATAAGIFAWSAKAGLTEAFTSDVKAQLIVSGGFSGGFTAGFDPALQTQIRAIPGVRQAAAVRADVAKVGGADAQILSGDPVAMQELFTLKPQSGTIRPLTKGEIILDSDTAKRLDATVGGTVDIITARGGPQTEKVVAILQPNTVVQGSPLLNPDDAAGFSSPVAQQAYVEVADGASVDDVKAQLEKLFADNPELTVTSQEEQLSQITTFLNVLLAIIWVLLGLAILVAVLGVINTLLLSIYERTREIGLIRAIGLSRGQTSWMVTVESVLISVFGALLGVVLGAFIGLALIKILDTDFLKLTVPWGYLLITLILAIVTGVIAAILPAIRASRLNVLDAIAYE</sequence>
<evidence type="ECO:0000256" key="2">
    <source>
        <dbReference type="ARBA" id="ARBA00022475"/>
    </source>
</evidence>
<protein>
    <submittedName>
        <fullName evidence="10">Putative ABC transport system permease protein</fullName>
    </submittedName>
</protein>
<feature type="transmembrane region" description="Helical" evidence="7">
    <location>
        <begin position="263"/>
        <end position="288"/>
    </location>
</feature>
<evidence type="ECO:0000256" key="1">
    <source>
        <dbReference type="ARBA" id="ARBA00004651"/>
    </source>
</evidence>
<comment type="caution">
    <text evidence="10">The sequence shown here is derived from an EMBL/GenBank/DDBJ whole genome shotgun (WGS) entry which is preliminary data.</text>
</comment>
<feature type="domain" description="ABC3 transporter permease C-terminal" evidence="8">
    <location>
        <begin position="719"/>
        <end position="834"/>
    </location>
</feature>
<name>A0A841C3X6_9ACTN</name>
<dbReference type="InterPro" id="IPR025857">
    <property type="entry name" value="MacB_PCD"/>
</dbReference>
<organism evidence="10 11">
    <name type="scientific">Allocatelliglobosispora scoriae</name>
    <dbReference type="NCBI Taxonomy" id="643052"/>
    <lineage>
        <taxon>Bacteria</taxon>
        <taxon>Bacillati</taxon>
        <taxon>Actinomycetota</taxon>
        <taxon>Actinomycetes</taxon>
        <taxon>Micromonosporales</taxon>
        <taxon>Micromonosporaceae</taxon>
        <taxon>Allocatelliglobosispora</taxon>
    </lineage>
</organism>
<proteinExistence type="inferred from homology"/>
<keyword evidence="5 7" id="KW-0472">Membrane</keyword>
<evidence type="ECO:0000313" key="10">
    <source>
        <dbReference type="EMBL" id="MBB5873843.1"/>
    </source>
</evidence>
<evidence type="ECO:0000259" key="8">
    <source>
        <dbReference type="Pfam" id="PF02687"/>
    </source>
</evidence>
<dbReference type="GO" id="GO:0005886">
    <property type="term" value="C:plasma membrane"/>
    <property type="evidence" value="ECO:0007669"/>
    <property type="project" value="UniProtKB-SubCell"/>
</dbReference>
<comment type="similarity">
    <text evidence="6">Belongs to the ABC-4 integral membrane protein family.</text>
</comment>
<comment type="subcellular location">
    <subcellularLocation>
        <location evidence="1">Cell membrane</location>
        <topology evidence="1">Multi-pass membrane protein</topology>
    </subcellularLocation>
</comment>
<reference evidence="10 11" key="1">
    <citation type="submission" date="2020-08" db="EMBL/GenBank/DDBJ databases">
        <title>Sequencing the genomes of 1000 actinobacteria strains.</title>
        <authorList>
            <person name="Klenk H.-P."/>
        </authorList>
    </citation>
    <scope>NUCLEOTIDE SEQUENCE [LARGE SCALE GENOMIC DNA]</scope>
    <source>
        <strain evidence="10 11">DSM 45362</strain>
    </source>
</reference>
<dbReference type="PANTHER" id="PTHR30572:SF4">
    <property type="entry name" value="ABC TRANSPORTER PERMEASE YTRF"/>
    <property type="match status" value="1"/>
</dbReference>
<dbReference type="Pfam" id="PF02687">
    <property type="entry name" value="FtsX"/>
    <property type="match status" value="2"/>
</dbReference>
<feature type="transmembrane region" description="Helical" evidence="7">
    <location>
        <begin position="805"/>
        <end position="828"/>
    </location>
</feature>